<dbReference type="OrthoDB" id="9764892at2"/>
<dbReference type="GO" id="GO:0003985">
    <property type="term" value="F:acetyl-CoA C-acetyltransferase activity"/>
    <property type="evidence" value="ECO:0007669"/>
    <property type="project" value="UniProtKB-EC"/>
</dbReference>
<organism evidence="9 10">
    <name type="scientific">Aneurinibacillus danicus</name>
    <dbReference type="NCBI Taxonomy" id="267746"/>
    <lineage>
        <taxon>Bacteria</taxon>
        <taxon>Bacillati</taxon>
        <taxon>Bacillota</taxon>
        <taxon>Bacilli</taxon>
        <taxon>Bacillales</taxon>
        <taxon>Paenibacillaceae</taxon>
        <taxon>Aneurinibacillus group</taxon>
        <taxon>Aneurinibacillus</taxon>
    </lineage>
</organism>
<dbReference type="InterPro" id="IPR020615">
    <property type="entry name" value="Thiolase_acyl_enz_int_AS"/>
</dbReference>
<dbReference type="InterPro" id="IPR020613">
    <property type="entry name" value="Thiolase_CS"/>
</dbReference>
<dbReference type="InterPro" id="IPR016039">
    <property type="entry name" value="Thiolase-like"/>
</dbReference>
<proteinExistence type="inferred from homology"/>
<dbReference type="SUPFAM" id="SSF53901">
    <property type="entry name" value="Thiolase-like"/>
    <property type="match status" value="1"/>
</dbReference>
<dbReference type="PANTHER" id="PTHR18919">
    <property type="entry name" value="ACETYL-COA C-ACYLTRANSFERASE"/>
    <property type="match status" value="1"/>
</dbReference>
<dbReference type="EMBL" id="BJXX01000168">
    <property type="protein sequence ID" value="GEN36149.1"/>
    <property type="molecule type" value="Genomic_DNA"/>
</dbReference>
<dbReference type="Gene3D" id="3.40.47.10">
    <property type="match status" value="1"/>
</dbReference>
<evidence type="ECO:0000256" key="3">
    <source>
        <dbReference type="ARBA" id="ARBA00022679"/>
    </source>
</evidence>
<dbReference type="PROSITE" id="PS00098">
    <property type="entry name" value="THIOLASE_1"/>
    <property type="match status" value="1"/>
</dbReference>
<evidence type="ECO:0000256" key="5">
    <source>
        <dbReference type="ARBA" id="ARBA00030755"/>
    </source>
</evidence>
<evidence type="ECO:0000259" key="7">
    <source>
        <dbReference type="Pfam" id="PF00108"/>
    </source>
</evidence>
<dbReference type="PIRSF" id="PIRSF000429">
    <property type="entry name" value="Ac-CoA_Ac_transf"/>
    <property type="match status" value="1"/>
</dbReference>
<keyword evidence="10" id="KW-1185">Reference proteome</keyword>
<keyword evidence="3 6" id="KW-0808">Transferase</keyword>
<name>A0A511VBE9_9BACL</name>
<evidence type="ECO:0000256" key="4">
    <source>
        <dbReference type="ARBA" id="ARBA00023315"/>
    </source>
</evidence>
<keyword evidence="4 6" id="KW-0012">Acyltransferase</keyword>
<gene>
    <name evidence="9" type="primary">mmgA_2</name>
    <name evidence="9" type="ORF">ADA01nite_36090</name>
</gene>
<dbReference type="PROSITE" id="PS00737">
    <property type="entry name" value="THIOLASE_2"/>
    <property type="match status" value="1"/>
</dbReference>
<feature type="domain" description="Thiolase N-terminal" evidence="7">
    <location>
        <begin position="5"/>
        <end position="215"/>
    </location>
</feature>
<dbReference type="InterPro" id="IPR020617">
    <property type="entry name" value="Thiolase_C"/>
</dbReference>
<dbReference type="RefSeq" id="WP_146811792.1">
    <property type="nucleotide sequence ID" value="NZ_BJXX01000168.1"/>
</dbReference>
<comment type="similarity">
    <text evidence="1 6">Belongs to the thiolase-like superfamily. Thiolase family.</text>
</comment>
<comment type="caution">
    <text evidence="9">The sequence shown here is derived from an EMBL/GenBank/DDBJ whole genome shotgun (WGS) entry which is preliminary data.</text>
</comment>
<evidence type="ECO:0000256" key="1">
    <source>
        <dbReference type="ARBA" id="ARBA00010982"/>
    </source>
</evidence>
<dbReference type="CDD" id="cd00751">
    <property type="entry name" value="thiolase"/>
    <property type="match status" value="1"/>
</dbReference>
<accession>A0A511VBE9</accession>
<dbReference type="PANTHER" id="PTHR18919:SF107">
    <property type="entry name" value="ACETYL-COA ACETYLTRANSFERASE, CYTOSOLIC"/>
    <property type="match status" value="1"/>
</dbReference>
<dbReference type="InterPro" id="IPR020616">
    <property type="entry name" value="Thiolase_N"/>
</dbReference>
<evidence type="ECO:0000256" key="2">
    <source>
        <dbReference type="ARBA" id="ARBA00012705"/>
    </source>
</evidence>
<dbReference type="EC" id="2.3.1.9" evidence="2"/>
<evidence type="ECO:0000259" key="8">
    <source>
        <dbReference type="Pfam" id="PF02803"/>
    </source>
</evidence>
<sequence>MHKAVIVAAKRSAIGKVDGMYRERTAEELAAPLLRYLARGQQIDEVILGNAVGKGNVARLALLQAGLPLHVPGITVNRQCSSGLDAVILAMRTIQAGGGRALLAGGTESTSASDRTCARFSPESIGNPGMIEAAENVAKLYRLSRRVQDAFAVWSHEKACRANVHHEILGEERDECPRSNMKRLAGRVRPICGTITAANSCPENDGAAAVLVTTDEYAKQRRFTEGLHLIHAETSACDPNVLGLGAVDAIKRTLSRNGLGPSDISAFAFNEAFASQTLATIRETGIPLSIVNRTGGALAYGHPYGASGAILLVKLFYELREGEYGLAAIAAAGGLGSALLVKKERIE</sequence>
<evidence type="ECO:0000256" key="6">
    <source>
        <dbReference type="RuleBase" id="RU003557"/>
    </source>
</evidence>
<reference evidence="9 10" key="1">
    <citation type="submission" date="2019-07" db="EMBL/GenBank/DDBJ databases">
        <title>Whole genome shotgun sequence of Aneurinibacillus danicus NBRC 102444.</title>
        <authorList>
            <person name="Hosoyama A."/>
            <person name="Uohara A."/>
            <person name="Ohji S."/>
            <person name="Ichikawa N."/>
        </authorList>
    </citation>
    <scope>NUCLEOTIDE SEQUENCE [LARGE SCALE GENOMIC DNA]</scope>
    <source>
        <strain evidence="9 10">NBRC 102444</strain>
    </source>
</reference>
<dbReference type="InterPro" id="IPR002155">
    <property type="entry name" value="Thiolase"/>
</dbReference>
<dbReference type="AlphaFoldDB" id="A0A511VBE9"/>
<evidence type="ECO:0000313" key="9">
    <source>
        <dbReference type="EMBL" id="GEN36149.1"/>
    </source>
</evidence>
<protein>
    <recommendedName>
        <fullName evidence="2">acetyl-CoA C-acetyltransferase</fullName>
        <ecNumber evidence="2">2.3.1.9</ecNumber>
    </recommendedName>
    <alternativeName>
        <fullName evidence="5">Acetoacetyl-CoA thiolase</fullName>
    </alternativeName>
</protein>
<dbReference type="Pfam" id="PF02803">
    <property type="entry name" value="Thiolase_C"/>
    <property type="match status" value="1"/>
</dbReference>
<dbReference type="Proteomes" id="UP000321157">
    <property type="component" value="Unassembled WGS sequence"/>
</dbReference>
<dbReference type="NCBIfam" id="TIGR01930">
    <property type="entry name" value="AcCoA-C-Actrans"/>
    <property type="match status" value="1"/>
</dbReference>
<feature type="domain" description="Thiolase C-terminal" evidence="8">
    <location>
        <begin position="231"/>
        <end position="342"/>
    </location>
</feature>
<evidence type="ECO:0000313" key="10">
    <source>
        <dbReference type="Proteomes" id="UP000321157"/>
    </source>
</evidence>
<dbReference type="Pfam" id="PF00108">
    <property type="entry name" value="Thiolase_N"/>
    <property type="match status" value="1"/>
</dbReference>